<accession>A0ABS9DBN9</accession>
<dbReference type="Pfam" id="PF06445">
    <property type="entry name" value="GyrI-like"/>
    <property type="match status" value="1"/>
</dbReference>
<name>A0ABS9DBN9_9ALTE</name>
<protein>
    <submittedName>
        <fullName evidence="2">SRPBCC family protein</fullName>
    </submittedName>
</protein>
<dbReference type="Gene3D" id="3.30.530.20">
    <property type="match status" value="1"/>
</dbReference>
<evidence type="ECO:0000313" key="3">
    <source>
        <dbReference type="Proteomes" id="UP001521137"/>
    </source>
</evidence>
<organism evidence="2 3">
    <name type="scientific">Paraglaciecola algarum</name>
    <dbReference type="NCBI Taxonomy" id="3050085"/>
    <lineage>
        <taxon>Bacteria</taxon>
        <taxon>Pseudomonadati</taxon>
        <taxon>Pseudomonadota</taxon>
        <taxon>Gammaproteobacteria</taxon>
        <taxon>Alteromonadales</taxon>
        <taxon>Alteromonadaceae</taxon>
        <taxon>Paraglaciecola</taxon>
    </lineage>
</organism>
<dbReference type="Pfam" id="PF10604">
    <property type="entry name" value="Polyketide_cyc2"/>
    <property type="match status" value="1"/>
</dbReference>
<evidence type="ECO:0000313" key="2">
    <source>
        <dbReference type="EMBL" id="MCF2949046.1"/>
    </source>
</evidence>
<dbReference type="RefSeq" id="WP_235313089.1">
    <property type="nucleotide sequence ID" value="NZ_JAKGAS010000007.1"/>
</dbReference>
<dbReference type="InterPro" id="IPR011256">
    <property type="entry name" value="Reg_factor_effector_dom_sf"/>
</dbReference>
<dbReference type="SUPFAM" id="SSF55136">
    <property type="entry name" value="Probable bacterial effector-binding domain"/>
    <property type="match status" value="1"/>
</dbReference>
<dbReference type="Proteomes" id="UP001521137">
    <property type="component" value="Unassembled WGS sequence"/>
</dbReference>
<feature type="domain" description="GyrI-like small molecule binding" evidence="1">
    <location>
        <begin position="160"/>
        <end position="307"/>
    </location>
</feature>
<dbReference type="CDD" id="cd07818">
    <property type="entry name" value="SRPBCC_1"/>
    <property type="match status" value="1"/>
</dbReference>
<dbReference type="EMBL" id="JAKGAS010000007">
    <property type="protein sequence ID" value="MCF2949046.1"/>
    <property type="molecule type" value="Genomic_DNA"/>
</dbReference>
<sequence>MPKFSVLRTINVNAPIDNIFKILTNFNHWQAWSPWLIMEPDAKVQISGDGKSYQWFGSRVGEGKMEILSEQKNNQIIYSLNFFKPWKSKAEVSFLLSDKQDSVEITWTMHSKLPFFLFWMKKMMIAFIGKDYERGLLMLKAIAEQGEVPSKLEFKGVSESPSITYIGIKTECSQSEIAEAMGRDFNDLANYLEGHKDLINGQALSIYHKWDMVKKVVEYTAAIPVRLFPQQRSSKYIYAQIPATKKYTIKHTGPYVYLGNAWSTLYNMQQNKELKCNKHIPPFEQYMNEPNITPHNELVTEVNFPIK</sequence>
<comment type="caution">
    <text evidence="2">The sequence shown here is derived from an EMBL/GenBank/DDBJ whole genome shotgun (WGS) entry which is preliminary data.</text>
</comment>
<dbReference type="InterPro" id="IPR019587">
    <property type="entry name" value="Polyketide_cyclase/dehydratase"/>
</dbReference>
<dbReference type="InterPro" id="IPR029442">
    <property type="entry name" value="GyrI-like"/>
</dbReference>
<proteinExistence type="predicted"/>
<gene>
    <name evidence="2" type="ORF">L0668_13070</name>
</gene>
<dbReference type="InterPro" id="IPR023393">
    <property type="entry name" value="START-like_dom_sf"/>
</dbReference>
<dbReference type="Gene3D" id="3.20.80.10">
    <property type="entry name" value="Regulatory factor, effector binding domain"/>
    <property type="match status" value="1"/>
</dbReference>
<reference evidence="2 3" key="1">
    <citation type="submission" date="2022-01" db="EMBL/GenBank/DDBJ databases">
        <title>Paraglaciecola sp. G1-23.</title>
        <authorList>
            <person name="Jin M.S."/>
            <person name="Han D.M."/>
            <person name="Kim H.M."/>
            <person name="Jeon C.O."/>
        </authorList>
    </citation>
    <scope>NUCLEOTIDE SEQUENCE [LARGE SCALE GENOMIC DNA]</scope>
    <source>
        <strain evidence="2 3">G1-23</strain>
    </source>
</reference>
<evidence type="ECO:0000259" key="1">
    <source>
        <dbReference type="Pfam" id="PF06445"/>
    </source>
</evidence>
<keyword evidence="3" id="KW-1185">Reference proteome</keyword>
<dbReference type="SUPFAM" id="SSF55961">
    <property type="entry name" value="Bet v1-like"/>
    <property type="match status" value="1"/>
</dbReference>